<reference evidence="3" key="3">
    <citation type="submission" date="2014-09" db="EMBL/GenBank/DDBJ databases">
        <authorList>
            <person name="Magalhaes I.L.F."/>
            <person name="Oliveira U."/>
            <person name="Santos F.R."/>
            <person name="Vidigal T.H.D.A."/>
            <person name="Brescovit A.D."/>
            <person name="Santos A.J."/>
        </authorList>
    </citation>
    <scope>NUCLEOTIDE SEQUENCE</scope>
</reference>
<feature type="region of interest" description="Disordered" evidence="1">
    <location>
        <begin position="1"/>
        <end position="84"/>
    </location>
</feature>
<evidence type="ECO:0000256" key="1">
    <source>
        <dbReference type="SAM" id="MobiDB-lite"/>
    </source>
</evidence>
<reference evidence="2" key="2">
    <citation type="submission" date="2014-07" db="EMBL/GenBank/DDBJ databases">
        <authorList>
            <person name="Hull J."/>
        </authorList>
    </citation>
    <scope>NUCLEOTIDE SEQUENCE</scope>
</reference>
<accession>A0A0A9YHK4</accession>
<sequence>MSDQSNSSSAIDDEKKRKTARKSNASERKKSVTFDQQTSLIDEENPANIAGHQPLVSEPPPERKIPKDAPPSKPNAHHTEGTYPRFRTRVSLFSTLTSSMRLRKLFYCWDV</sequence>
<dbReference type="EMBL" id="GBHO01011970">
    <property type="protein sequence ID" value="JAG31634.1"/>
    <property type="molecule type" value="Transcribed_RNA"/>
</dbReference>
<feature type="compositionally biased region" description="Polar residues" evidence="1">
    <location>
        <begin position="1"/>
        <end position="10"/>
    </location>
</feature>
<dbReference type="EMBL" id="GBRD01014817">
    <property type="protein sequence ID" value="JAG51009.1"/>
    <property type="molecule type" value="Transcribed_RNA"/>
</dbReference>
<organism evidence="2">
    <name type="scientific">Lygus hesperus</name>
    <name type="common">Western plant bug</name>
    <dbReference type="NCBI Taxonomy" id="30085"/>
    <lineage>
        <taxon>Eukaryota</taxon>
        <taxon>Metazoa</taxon>
        <taxon>Ecdysozoa</taxon>
        <taxon>Arthropoda</taxon>
        <taxon>Hexapoda</taxon>
        <taxon>Insecta</taxon>
        <taxon>Pterygota</taxon>
        <taxon>Neoptera</taxon>
        <taxon>Paraneoptera</taxon>
        <taxon>Hemiptera</taxon>
        <taxon>Heteroptera</taxon>
        <taxon>Panheteroptera</taxon>
        <taxon>Cimicomorpha</taxon>
        <taxon>Miridae</taxon>
        <taxon>Mirini</taxon>
        <taxon>Lygus</taxon>
    </lineage>
</organism>
<gene>
    <name evidence="2" type="primary">PLXNB1</name>
    <name evidence="2" type="ORF">CM83_34587</name>
</gene>
<evidence type="ECO:0000313" key="2">
    <source>
        <dbReference type="EMBL" id="JAG31634.1"/>
    </source>
</evidence>
<evidence type="ECO:0000313" key="3">
    <source>
        <dbReference type="EMBL" id="JAG51009.1"/>
    </source>
</evidence>
<proteinExistence type="predicted"/>
<dbReference type="AlphaFoldDB" id="A0A0A9YHK4"/>
<reference evidence="2" key="1">
    <citation type="journal article" date="2014" name="PLoS ONE">
        <title>Transcriptome-Based Identification of ABC Transporters in the Western Tarnished Plant Bug Lygus hesperus.</title>
        <authorList>
            <person name="Hull J.J."/>
            <person name="Chaney K."/>
            <person name="Geib S.M."/>
            <person name="Fabrick J.A."/>
            <person name="Brent C.S."/>
            <person name="Walsh D."/>
            <person name="Lavine L.C."/>
        </authorList>
    </citation>
    <scope>NUCLEOTIDE SEQUENCE</scope>
</reference>
<protein>
    <submittedName>
        <fullName evidence="2">Plexin-B1</fullName>
    </submittedName>
</protein>
<name>A0A0A9YHK4_LYGHE</name>